<feature type="domain" description="Peptidase S8/S53" evidence="12">
    <location>
        <begin position="642"/>
        <end position="1065"/>
    </location>
</feature>
<evidence type="ECO:0000256" key="1">
    <source>
        <dbReference type="ARBA" id="ARBA00004613"/>
    </source>
</evidence>
<dbReference type="EnsemblPlants" id="Ma11_t03710.1">
    <property type="protein sequence ID" value="Ma11_p03710.1"/>
    <property type="gene ID" value="Ma11_g03710"/>
</dbReference>
<dbReference type="Proteomes" id="UP000012960">
    <property type="component" value="Unplaced"/>
</dbReference>
<evidence type="ECO:0000256" key="7">
    <source>
        <dbReference type="ARBA" id="ARBA00022825"/>
    </source>
</evidence>
<proteinExistence type="inferred from homology"/>
<dbReference type="AlphaFoldDB" id="A0A804L3W5"/>
<dbReference type="Gene3D" id="3.50.30.30">
    <property type="match status" value="2"/>
</dbReference>
<dbReference type="Gene3D" id="3.30.70.80">
    <property type="entry name" value="Peptidase S8 propeptide/proteinase inhibitor I9"/>
    <property type="match status" value="1"/>
</dbReference>
<dbReference type="GO" id="GO:0006508">
    <property type="term" value="P:proteolysis"/>
    <property type="evidence" value="ECO:0007669"/>
    <property type="project" value="UniProtKB-KW"/>
</dbReference>
<dbReference type="InterPro" id="IPR037045">
    <property type="entry name" value="S8pro/Inhibitor_I9_sf"/>
</dbReference>
<feature type="domain" description="Inhibitor I9" evidence="14">
    <location>
        <begin position="530"/>
        <end position="615"/>
    </location>
</feature>
<organism evidence="16 17">
    <name type="scientific">Musa acuminata subsp. malaccensis</name>
    <name type="common">Wild banana</name>
    <name type="synonym">Musa malaccensis</name>
    <dbReference type="NCBI Taxonomy" id="214687"/>
    <lineage>
        <taxon>Eukaryota</taxon>
        <taxon>Viridiplantae</taxon>
        <taxon>Streptophyta</taxon>
        <taxon>Embryophyta</taxon>
        <taxon>Tracheophyta</taxon>
        <taxon>Spermatophyta</taxon>
        <taxon>Magnoliopsida</taxon>
        <taxon>Liliopsida</taxon>
        <taxon>Zingiberales</taxon>
        <taxon>Musaceae</taxon>
        <taxon>Musa</taxon>
    </lineage>
</organism>
<protein>
    <submittedName>
        <fullName evidence="16">Uncharacterized protein</fullName>
    </submittedName>
</protein>
<comment type="similarity">
    <text evidence="2 10">Belongs to the peptidase S8 family.</text>
</comment>
<keyword evidence="5" id="KW-0732">Signal</keyword>
<dbReference type="InterPro" id="IPR034197">
    <property type="entry name" value="Peptidases_S8_3"/>
</dbReference>
<evidence type="ECO:0000259" key="13">
    <source>
        <dbReference type="Pfam" id="PF02225"/>
    </source>
</evidence>
<evidence type="ECO:0000256" key="11">
    <source>
        <dbReference type="SAM" id="MobiDB-lite"/>
    </source>
</evidence>
<dbReference type="InterPro" id="IPR046450">
    <property type="entry name" value="PA_dom_sf"/>
</dbReference>
<evidence type="ECO:0000256" key="4">
    <source>
        <dbReference type="ARBA" id="ARBA00022670"/>
    </source>
</evidence>
<dbReference type="SUPFAM" id="SSF52025">
    <property type="entry name" value="PA domain"/>
    <property type="match status" value="1"/>
</dbReference>
<dbReference type="PRINTS" id="PR00723">
    <property type="entry name" value="SUBTILISIN"/>
</dbReference>
<feature type="active site" description="Charge relay system" evidence="9 10">
    <location>
        <position position="651"/>
    </location>
</feature>
<evidence type="ECO:0000313" key="17">
    <source>
        <dbReference type="Proteomes" id="UP000012960"/>
    </source>
</evidence>
<feature type="region of interest" description="Disordered" evidence="11">
    <location>
        <begin position="467"/>
        <end position="486"/>
    </location>
</feature>
<feature type="domain" description="Peptidase S8/S53" evidence="12">
    <location>
        <begin position="2"/>
        <end position="88"/>
    </location>
</feature>
<reference evidence="16" key="1">
    <citation type="submission" date="2021-05" db="UniProtKB">
        <authorList>
            <consortium name="EnsemblPlants"/>
        </authorList>
    </citation>
    <scope>IDENTIFICATION</scope>
    <source>
        <strain evidence="16">subsp. malaccensis</strain>
    </source>
</reference>
<dbReference type="InParanoid" id="A0A804L3W5"/>
<dbReference type="Pfam" id="PF00082">
    <property type="entry name" value="Peptidase_S8"/>
    <property type="match status" value="2"/>
</dbReference>
<evidence type="ECO:0000256" key="2">
    <source>
        <dbReference type="ARBA" id="ARBA00011073"/>
    </source>
</evidence>
<feature type="active site" description="Charge relay system" evidence="9 10">
    <location>
        <position position="1028"/>
    </location>
</feature>
<dbReference type="CDD" id="cd04852">
    <property type="entry name" value="Peptidases_S8_3"/>
    <property type="match status" value="1"/>
</dbReference>
<name>A0A804L3W5_MUSAM</name>
<dbReference type="Pfam" id="PF05922">
    <property type="entry name" value="Inhibitor_I9"/>
    <property type="match status" value="1"/>
</dbReference>
<evidence type="ECO:0000256" key="6">
    <source>
        <dbReference type="ARBA" id="ARBA00022801"/>
    </source>
</evidence>
<dbReference type="InterPro" id="IPR003137">
    <property type="entry name" value="PA_domain"/>
</dbReference>
<keyword evidence="7 10" id="KW-0720">Serine protease</keyword>
<evidence type="ECO:0000259" key="15">
    <source>
        <dbReference type="Pfam" id="PF17766"/>
    </source>
</evidence>
<dbReference type="FunFam" id="3.50.30.30:FF:000005">
    <property type="entry name" value="subtilisin-like protease SBT1.5"/>
    <property type="match status" value="2"/>
</dbReference>
<dbReference type="OMA" id="CETGHKF"/>
<dbReference type="InterPro" id="IPR036852">
    <property type="entry name" value="Peptidase_S8/S53_dom_sf"/>
</dbReference>
<accession>A0A804L3W5</accession>
<comment type="subcellular location">
    <subcellularLocation>
        <location evidence="1">Secreted</location>
    </subcellularLocation>
</comment>
<evidence type="ECO:0000313" key="16">
    <source>
        <dbReference type="EnsemblPlants" id="Ma11_p03710.1"/>
    </source>
</evidence>
<keyword evidence="4 10" id="KW-0645">Protease</keyword>
<dbReference type="Gramene" id="Ma11_t03710.1">
    <property type="protein sequence ID" value="Ma11_p03710.1"/>
    <property type="gene ID" value="Ma11_g03710"/>
</dbReference>
<evidence type="ECO:0000259" key="12">
    <source>
        <dbReference type="Pfam" id="PF00082"/>
    </source>
</evidence>
<feature type="region of interest" description="Disordered" evidence="11">
    <location>
        <begin position="55"/>
        <end position="81"/>
    </location>
</feature>
<feature type="domain" description="Subtilisin-like protease fibronectin type-III" evidence="15">
    <location>
        <begin position="371"/>
        <end position="460"/>
    </location>
</feature>
<evidence type="ECO:0000256" key="8">
    <source>
        <dbReference type="ARBA" id="ARBA00023180"/>
    </source>
</evidence>
<dbReference type="Gene3D" id="2.60.40.2310">
    <property type="match status" value="2"/>
</dbReference>
<sequence length="1241" mass="132550">MGEGIIIGLLDTGVTPGHPSYDDHGMPPPPAKWKGRCDLKASACNNKLIGARSFINHDGRDRRSTGTPVDEEGHGTHTSSTAAGAFVKHANVMDDGVDVLSFSISADPIPFHSDPIAQGTFNAIGKGVFISCSAGNEGPDPGSVNNDAPWVLTVGASTTDRLFLASVKLGNGRKLYGESLHRPRSFNPKMLPLVYPGFVTAKDGAYMCINGTLDGVDVRGKMVLCQLGVIDSVQMSEVVKKAGGAGMIVMNYPVDGYTIIADDHVLPTSVVPYAYGLEIQAYINSTSTPIANIIYHGGPILDELHHPADLFAVGAGHVNPRQAIDPGLVYDLTQEDYVPYLCGLRYNDSAVSALARKPVRCSSLKSISQGELNYPSISVKLRANSSKSVSYTRTVTNVGKPTSIYAVKVDMPKGVSARVTPTTLSFKKVNQKKSFSISFRRSGGRSGRVSGQLRWVSRKHVHYDYKDATGPEPKCQPMKDSSVNATSRSSVRGCKEPIELVLSFHVLHLYIIIEKVGGVSSSDGTEEPKVYIVHVKQPEGENFSVAEQWAPWYSSLLNGATDVFGLASEQDTAASRIIYSYRNVMTGFSARLTDKEVEAMSKLDWFLHAYPSPVYRPLTTHTPMFLGLRYGGHSVWNATNMGEGIIIGVLDSGVTPGHRSYDDHGMPPAPAKWKGRCDLNATVCNNKLIGARSFIKYNNVTRRSTDEPIDYDGHGTHTSTTAAGAFVKGANANGSAKGVASGMAPRAHIAAYKVCYGSQCLGHDILAGMDAAVDDGVDVLSVSLGGDSEHFHSNPIAQGGFNAINRGVFVSCSAGNSGPDHNTLSNDAPWLLTVGASTMDRSLLATVKLGDGQEFDGETMYQPHDFGSKMLPLMYPNGNEQSSLCVSGSLDRFDVRGKIVLCDRGRNSRIEKGQVVQFGGGAGMILANAPVDGYTTVADPHVLPASNVPHAYGLKIKSYINSTSSPTATIIFKGTAMNTAHSPAMASFSSRGPSQITPGILKPDITGPGVSVLAAWKDQKFNMNSGTSMSCPHLSGIAALIKKAHPDWSPAAIKSAIMTTAYVTDNSRGPILDERHLPADFFAIGAGHVNPPNAIDPGLVYDLTPQDYIPYLCGLYDSTYVQVIVRKHVDCSSVKSISEGELNYPSISVTLPANSSTSISYTRTVTNVGEPKSTYTVKLDVPKEVSAGVTPTTLSFNEVNQKQSFSISFRRNGGGSGAVQGQLLWVSGTHVVRSPISIKLE</sequence>
<keyword evidence="8" id="KW-0325">Glycoprotein</keyword>
<dbReference type="PROSITE" id="PS51892">
    <property type="entry name" value="SUBTILASE"/>
    <property type="match status" value="1"/>
</dbReference>
<dbReference type="Pfam" id="PF02225">
    <property type="entry name" value="PA"/>
    <property type="match status" value="2"/>
</dbReference>
<feature type="domain" description="Subtilisin-like protease fibronectin type-III" evidence="15">
    <location>
        <begin position="1141"/>
        <end position="1238"/>
    </location>
</feature>
<evidence type="ECO:0000256" key="3">
    <source>
        <dbReference type="ARBA" id="ARBA00022525"/>
    </source>
</evidence>
<feature type="active site" description="Charge relay system" evidence="9 10">
    <location>
        <position position="714"/>
    </location>
</feature>
<dbReference type="PROSITE" id="PS00136">
    <property type="entry name" value="SUBTILASE_ASP"/>
    <property type="match status" value="2"/>
</dbReference>
<dbReference type="CDD" id="cd02120">
    <property type="entry name" value="PA_subtilisin_like"/>
    <property type="match status" value="2"/>
</dbReference>
<evidence type="ECO:0000259" key="14">
    <source>
        <dbReference type="Pfam" id="PF05922"/>
    </source>
</evidence>
<evidence type="ECO:0000256" key="5">
    <source>
        <dbReference type="ARBA" id="ARBA00022729"/>
    </source>
</evidence>
<keyword evidence="17" id="KW-1185">Reference proteome</keyword>
<dbReference type="Gene3D" id="3.40.50.200">
    <property type="entry name" value="Peptidase S8/S53 domain"/>
    <property type="match status" value="2"/>
</dbReference>
<dbReference type="PANTHER" id="PTHR10795">
    <property type="entry name" value="PROPROTEIN CONVERTASE SUBTILISIN/KEXIN"/>
    <property type="match status" value="1"/>
</dbReference>
<keyword evidence="6 10" id="KW-0378">Hydrolase</keyword>
<evidence type="ECO:0000256" key="10">
    <source>
        <dbReference type="PROSITE-ProRule" id="PRU01240"/>
    </source>
</evidence>
<feature type="domain" description="PA" evidence="13">
    <location>
        <begin position="192"/>
        <end position="278"/>
    </location>
</feature>
<feature type="compositionally biased region" description="Basic and acidic residues" evidence="11">
    <location>
        <begin position="55"/>
        <end position="64"/>
    </location>
</feature>
<dbReference type="InterPro" id="IPR041469">
    <property type="entry name" value="Subtilisin-like_FN3"/>
</dbReference>
<dbReference type="SUPFAM" id="SSF52743">
    <property type="entry name" value="Subtilisin-like"/>
    <property type="match status" value="2"/>
</dbReference>
<dbReference type="InterPro" id="IPR000209">
    <property type="entry name" value="Peptidase_S8/S53_dom"/>
</dbReference>
<evidence type="ECO:0000256" key="9">
    <source>
        <dbReference type="PIRSR" id="PIRSR615500-1"/>
    </source>
</evidence>
<feature type="domain" description="PA" evidence="13">
    <location>
        <begin position="872"/>
        <end position="955"/>
    </location>
</feature>
<dbReference type="InterPro" id="IPR045051">
    <property type="entry name" value="SBT"/>
</dbReference>
<keyword evidence="3" id="KW-0964">Secreted</keyword>
<dbReference type="InterPro" id="IPR015500">
    <property type="entry name" value="Peptidase_S8_subtilisin-rel"/>
</dbReference>
<dbReference type="GO" id="GO:0004252">
    <property type="term" value="F:serine-type endopeptidase activity"/>
    <property type="evidence" value="ECO:0007669"/>
    <property type="project" value="UniProtKB-UniRule"/>
</dbReference>
<dbReference type="InterPro" id="IPR023827">
    <property type="entry name" value="Peptidase_S8_Asp-AS"/>
</dbReference>
<dbReference type="FunFam" id="3.40.50.200:FF:000006">
    <property type="entry name" value="Subtilisin-like protease SBT1.5"/>
    <property type="match status" value="1"/>
</dbReference>
<dbReference type="InterPro" id="IPR010259">
    <property type="entry name" value="S8pro/Inhibitor_I9"/>
</dbReference>
<dbReference type="Pfam" id="PF17766">
    <property type="entry name" value="fn3_6"/>
    <property type="match status" value="2"/>
</dbReference>
<dbReference type="GO" id="GO:0005576">
    <property type="term" value="C:extracellular region"/>
    <property type="evidence" value="ECO:0007669"/>
    <property type="project" value="UniProtKB-SubCell"/>
</dbReference>